<accession>A0AAV9MT85</accession>
<protein>
    <recommendedName>
        <fullName evidence="2">Class II aldolase/adducin N-terminal domain-containing protein</fullName>
    </recommendedName>
</protein>
<dbReference type="Pfam" id="PF00596">
    <property type="entry name" value="Aldolase_II"/>
    <property type="match status" value="1"/>
</dbReference>
<evidence type="ECO:0000313" key="4">
    <source>
        <dbReference type="Proteomes" id="UP001358417"/>
    </source>
</evidence>
<dbReference type="GO" id="GO:0005856">
    <property type="term" value="C:cytoskeleton"/>
    <property type="evidence" value="ECO:0007669"/>
    <property type="project" value="TreeGrafter"/>
</dbReference>
<evidence type="ECO:0000259" key="2">
    <source>
        <dbReference type="SMART" id="SM01007"/>
    </source>
</evidence>
<gene>
    <name evidence="3" type="ORF">LTR84_010638</name>
</gene>
<sequence>MEAPHKQAAVTNGSSQEGSTAGISKQSLPKPRVFDDKFEEREYLKGRLAGAFRLFAKYNFDDGVAGHVTLRDPVDPDTFWVNPLGVPFALIKQSDLVQTDHEGNIIAGGPVRVINKAAYLIHAAIHKERPDVNCAAHCHSLYARTFCALGKTLDMTTQDACAFYNDHSVYEEYHGIVLSDDEGDRVAKALGKNKAVLMKHHGPLTVGQTIEETIFWYTSLEKCCYSQLTLDAIAAGRGSRVQAVNHEEAQDAYNTLGTSFIGWFAAQPMFAVMHEETKGAYLE</sequence>
<dbReference type="AlphaFoldDB" id="A0AAV9MT85"/>
<dbReference type="PANTHER" id="PTHR10672">
    <property type="entry name" value="ADDUCIN"/>
    <property type="match status" value="1"/>
</dbReference>
<evidence type="ECO:0000313" key="3">
    <source>
        <dbReference type="EMBL" id="KAK5044624.1"/>
    </source>
</evidence>
<dbReference type="Gene3D" id="3.40.225.10">
    <property type="entry name" value="Class II aldolase/adducin N-terminal domain"/>
    <property type="match status" value="1"/>
</dbReference>
<keyword evidence="4" id="KW-1185">Reference proteome</keyword>
<evidence type="ECO:0000256" key="1">
    <source>
        <dbReference type="SAM" id="MobiDB-lite"/>
    </source>
</evidence>
<reference evidence="3 4" key="1">
    <citation type="submission" date="2023-08" db="EMBL/GenBank/DDBJ databases">
        <title>Black Yeasts Isolated from many extreme environments.</title>
        <authorList>
            <person name="Coleine C."/>
            <person name="Stajich J.E."/>
            <person name="Selbmann L."/>
        </authorList>
    </citation>
    <scope>NUCLEOTIDE SEQUENCE [LARGE SCALE GENOMIC DNA]</scope>
    <source>
        <strain evidence="3 4">CCFEE 5792</strain>
    </source>
</reference>
<dbReference type="Proteomes" id="UP001358417">
    <property type="component" value="Unassembled WGS sequence"/>
</dbReference>
<dbReference type="PANTHER" id="PTHR10672:SF41">
    <property type="entry name" value="CLASS II ALDOLASE_ADDUCIN DOMAIN PROTEIN (AFU_ORTHOLOGUE AFUA_3G01330)"/>
    <property type="match status" value="1"/>
</dbReference>
<comment type="caution">
    <text evidence="3">The sequence shown here is derived from an EMBL/GenBank/DDBJ whole genome shotgun (WGS) entry which is preliminary data.</text>
</comment>
<feature type="compositionally biased region" description="Polar residues" evidence="1">
    <location>
        <begin position="9"/>
        <end position="27"/>
    </location>
</feature>
<dbReference type="EMBL" id="JAVRRD010000046">
    <property type="protein sequence ID" value="KAK5044624.1"/>
    <property type="molecule type" value="Genomic_DNA"/>
</dbReference>
<dbReference type="FunFam" id="3.40.225.10:FF:000009">
    <property type="entry name" value="Class II aldolase/adducin N-terminal"/>
    <property type="match status" value="1"/>
</dbReference>
<name>A0AAV9MT85_9EURO</name>
<feature type="domain" description="Class II aldolase/adducin N-terminal" evidence="2">
    <location>
        <begin position="46"/>
        <end position="228"/>
    </location>
</feature>
<dbReference type="InterPro" id="IPR001303">
    <property type="entry name" value="Aldolase_II/adducin_N"/>
</dbReference>
<dbReference type="InterPro" id="IPR036409">
    <property type="entry name" value="Aldolase_II/adducin_N_sf"/>
</dbReference>
<dbReference type="GeneID" id="89978794"/>
<dbReference type="RefSeq" id="XP_064700280.1">
    <property type="nucleotide sequence ID" value="XM_064854173.1"/>
</dbReference>
<proteinExistence type="predicted"/>
<dbReference type="InterPro" id="IPR051017">
    <property type="entry name" value="Aldolase-II_Adducin_sf"/>
</dbReference>
<dbReference type="GO" id="GO:0051015">
    <property type="term" value="F:actin filament binding"/>
    <property type="evidence" value="ECO:0007669"/>
    <property type="project" value="TreeGrafter"/>
</dbReference>
<dbReference type="NCBIfam" id="NF004855">
    <property type="entry name" value="PRK06208.1"/>
    <property type="match status" value="1"/>
</dbReference>
<dbReference type="SUPFAM" id="SSF53639">
    <property type="entry name" value="AraD/HMP-PK domain-like"/>
    <property type="match status" value="1"/>
</dbReference>
<dbReference type="SMART" id="SM01007">
    <property type="entry name" value="Aldolase_II"/>
    <property type="match status" value="1"/>
</dbReference>
<feature type="region of interest" description="Disordered" evidence="1">
    <location>
        <begin position="1"/>
        <end position="28"/>
    </location>
</feature>
<organism evidence="3 4">
    <name type="scientific">Exophiala bonariae</name>
    <dbReference type="NCBI Taxonomy" id="1690606"/>
    <lineage>
        <taxon>Eukaryota</taxon>
        <taxon>Fungi</taxon>
        <taxon>Dikarya</taxon>
        <taxon>Ascomycota</taxon>
        <taxon>Pezizomycotina</taxon>
        <taxon>Eurotiomycetes</taxon>
        <taxon>Chaetothyriomycetidae</taxon>
        <taxon>Chaetothyriales</taxon>
        <taxon>Herpotrichiellaceae</taxon>
        <taxon>Exophiala</taxon>
    </lineage>
</organism>